<keyword evidence="6" id="KW-0175">Coiled coil</keyword>
<dbReference type="Proteomes" id="UP001161247">
    <property type="component" value="Chromosome 8"/>
</dbReference>
<dbReference type="GO" id="GO:0009820">
    <property type="term" value="P:alkaloid metabolic process"/>
    <property type="evidence" value="ECO:0007669"/>
    <property type="project" value="UniProtKB-KW"/>
</dbReference>
<evidence type="ECO:0000256" key="6">
    <source>
        <dbReference type="SAM" id="Coils"/>
    </source>
</evidence>
<feature type="compositionally biased region" description="Polar residues" evidence="7">
    <location>
        <begin position="882"/>
        <end position="892"/>
    </location>
</feature>
<feature type="compositionally biased region" description="Basic and acidic residues" evidence="7">
    <location>
        <begin position="556"/>
        <end position="566"/>
    </location>
</feature>
<accession>A0AAV1E3V5</accession>
<gene>
    <name evidence="8" type="ORF">OLC1_LOCUS21507</name>
</gene>
<proteinExistence type="inferred from homology"/>
<organism evidence="8 9">
    <name type="scientific">Oldenlandia corymbosa var. corymbosa</name>
    <dbReference type="NCBI Taxonomy" id="529605"/>
    <lineage>
        <taxon>Eukaryota</taxon>
        <taxon>Viridiplantae</taxon>
        <taxon>Streptophyta</taxon>
        <taxon>Embryophyta</taxon>
        <taxon>Tracheophyta</taxon>
        <taxon>Spermatophyta</taxon>
        <taxon>Magnoliopsida</taxon>
        <taxon>eudicotyledons</taxon>
        <taxon>Gunneridae</taxon>
        <taxon>Pentapetalae</taxon>
        <taxon>asterids</taxon>
        <taxon>lamiids</taxon>
        <taxon>Gentianales</taxon>
        <taxon>Rubiaceae</taxon>
        <taxon>Rubioideae</taxon>
        <taxon>Spermacoceae</taxon>
        <taxon>Hedyotis-Oldenlandia complex</taxon>
        <taxon>Oldenlandia</taxon>
    </lineage>
</organism>
<dbReference type="Pfam" id="PF02458">
    <property type="entry name" value="Transferase"/>
    <property type="match status" value="1"/>
</dbReference>
<feature type="region of interest" description="Disordered" evidence="7">
    <location>
        <begin position="841"/>
        <end position="895"/>
    </location>
</feature>
<evidence type="ECO:0000256" key="2">
    <source>
        <dbReference type="ARBA" id="ARBA00011245"/>
    </source>
</evidence>
<name>A0AAV1E3V5_OLDCO</name>
<dbReference type="Gene3D" id="3.30.559.10">
    <property type="entry name" value="Chloramphenicol acetyltransferase-like domain"/>
    <property type="match status" value="2"/>
</dbReference>
<dbReference type="GO" id="GO:0016746">
    <property type="term" value="F:acyltransferase activity"/>
    <property type="evidence" value="ECO:0007669"/>
    <property type="project" value="UniProtKB-KW"/>
</dbReference>
<dbReference type="EMBL" id="OX459125">
    <property type="protein sequence ID" value="CAI9114879.1"/>
    <property type="molecule type" value="Genomic_DNA"/>
</dbReference>
<dbReference type="PANTHER" id="PTHR31623:SF17">
    <property type="entry name" value="F21J9.9"/>
    <property type="match status" value="1"/>
</dbReference>
<comment type="subunit">
    <text evidence="2">Monomer.</text>
</comment>
<evidence type="ECO:0000256" key="1">
    <source>
        <dbReference type="ARBA" id="ARBA00009861"/>
    </source>
</evidence>
<feature type="coiled-coil region" evidence="6">
    <location>
        <begin position="656"/>
        <end position="714"/>
    </location>
</feature>
<evidence type="ECO:0000256" key="4">
    <source>
        <dbReference type="ARBA" id="ARBA00022679"/>
    </source>
</evidence>
<keyword evidence="3" id="KW-0017">Alkaloid metabolism</keyword>
<evidence type="ECO:0000256" key="5">
    <source>
        <dbReference type="ARBA" id="ARBA00023315"/>
    </source>
</evidence>
<keyword evidence="5" id="KW-0012">Acyltransferase</keyword>
<evidence type="ECO:0000256" key="7">
    <source>
        <dbReference type="SAM" id="MobiDB-lite"/>
    </source>
</evidence>
<dbReference type="InterPro" id="IPR023213">
    <property type="entry name" value="CAT-like_dom_sf"/>
</dbReference>
<evidence type="ECO:0000313" key="9">
    <source>
        <dbReference type="Proteomes" id="UP001161247"/>
    </source>
</evidence>
<feature type="compositionally biased region" description="Basic and acidic residues" evidence="7">
    <location>
        <begin position="576"/>
        <end position="586"/>
    </location>
</feature>
<sequence>MGSLKIEIITKKLIKPSKPTPKHLHKLSLSLFDQVAPKVYVDIIFYYSGDTNQTYNITAQRCERLEKSLADALVYFYQLAGRYVRDEVAMDCSDQGAEFWLARVSCKLSDFLPICYQEIEAVEELLPWGIHPPAVDLPSSPQLAIQVNRFDDGGIVLAVRISHIIADATTGSLLMRKWAAASAARSDLDDHNGSSNGFHHEIAGVFPATPSFELKHPRIIARSSCADGSSDHDKIVTRRFLIPLELVMKIKGEAAASYAPAKLPSRVVIALAIVWKSLMAMSVAKNGYMKGSTLSIATSLRLKTPLVGEKNKKLVFGNFYLSTIVPFVGDNNNEDVKLYDLIRLLSSKIADTHAKVAIASKDELATMLINSRKGILMDGLDNKKEVRSTHDLGLDVYYCSSWFGALPVYEIDFGWGKPIWASVSRQPGPGVCLMDSADGSVVELWVSLKNIEMINHPVTLPANVQGSLPPVTIANLGSYNSKGEWKPLPKIPQVMSLGNAGSGLYGDSNPFNVVNSDDDTSTTKLEAEKIKKKKKKRAVARESEKGPTANKSKTHTSPDKEIEATKQTEVTIPPSSEKEAPSEKESGPSARPSCVEKGKSPVAGNVTILPLEIPAGGPTVAVHTFDNPPTIECPMLEEFAACLTEADRLKLMCAVMMNHAKRSRDLRRELAEAQAKSDQAVIEKRALEERNQQLQAKEVKLASVQTQLGELKQKFQEYCDLHISKEDLNKWCTAFWWRMLSSGGMTAVVEEINTVSMAYGGHAENPKKTMYEALVRGLCKLSTDLLPLWEPLCEALSKMDLPENIASFPGDVAPVFSRGPCEELAIPKVSDEDFGINLKEDKDETAEEDDTSNSGAKDQDPPMVGDTGGPEEGNPTNEGSSEDQPGNDSRSQTARRERITVSPWFLEKFHILSLVEKQIHIRTERFIVAIEMLKKRSKEAEIYSRQSAVLQNILVDREIPLPVLEGLDEHEKAHERTAAKEFLLRLDEQDWEIVDLKDKLNQFIDHLRTLGFLGVIKPSQFNPKGEDLNIEG</sequence>
<feature type="region of interest" description="Disordered" evidence="7">
    <location>
        <begin position="511"/>
        <end position="601"/>
    </location>
</feature>
<protein>
    <submittedName>
        <fullName evidence="8">OLC1v1015695C1</fullName>
    </submittedName>
</protein>
<dbReference type="PANTHER" id="PTHR31623">
    <property type="entry name" value="F21J9.9"/>
    <property type="match status" value="1"/>
</dbReference>
<keyword evidence="4" id="KW-0808">Transferase</keyword>
<keyword evidence="9" id="KW-1185">Reference proteome</keyword>
<evidence type="ECO:0000313" key="8">
    <source>
        <dbReference type="EMBL" id="CAI9114879.1"/>
    </source>
</evidence>
<comment type="similarity">
    <text evidence="1">Belongs to the plant acyltransferase family.</text>
</comment>
<evidence type="ECO:0000256" key="3">
    <source>
        <dbReference type="ARBA" id="ARBA00022589"/>
    </source>
</evidence>
<reference evidence="8" key="1">
    <citation type="submission" date="2023-03" db="EMBL/GenBank/DDBJ databases">
        <authorList>
            <person name="Julca I."/>
        </authorList>
    </citation>
    <scope>NUCLEOTIDE SEQUENCE</scope>
</reference>
<dbReference type="AlphaFoldDB" id="A0AAV1E3V5"/>